<name>A0A2T3NWQ4_9GAMM</name>
<dbReference type="InterPro" id="IPR032676">
    <property type="entry name" value="YkuD_2"/>
</dbReference>
<evidence type="ECO:0000313" key="3">
    <source>
        <dbReference type="Proteomes" id="UP000241771"/>
    </source>
</evidence>
<organism evidence="2 3">
    <name type="scientific">Photobacterium sanctipauli</name>
    <dbReference type="NCBI Taxonomy" id="1342794"/>
    <lineage>
        <taxon>Bacteria</taxon>
        <taxon>Pseudomonadati</taxon>
        <taxon>Pseudomonadota</taxon>
        <taxon>Gammaproteobacteria</taxon>
        <taxon>Vibrionales</taxon>
        <taxon>Vibrionaceae</taxon>
        <taxon>Photobacterium</taxon>
    </lineage>
</organism>
<feature type="chain" id="PRO_5015480088" evidence="1">
    <location>
        <begin position="18"/>
        <end position="215"/>
    </location>
</feature>
<keyword evidence="1" id="KW-0732">Signal</keyword>
<dbReference type="AlphaFoldDB" id="A0A2T3NWQ4"/>
<evidence type="ECO:0000313" key="2">
    <source>
        <dbReference type="EMBL" id="PSW20723.1"/>
    </source>
</evidence>
<dbReference type="PANTHER" id="PTHR38477">
    <property type="entry name" value="HYPOTHETICAL EXPORTED PROTEIN"/>
    <property type="match status" value="1"/>
</dbReference>
<dbReference type="Proteomes" id="UP000241771">
    <property type="component" value="Unassembled WGS sequence"/>
</dbReference>
<keyword evidence="3" id="KW-1185">Reference proteome</keyword>
<protein>
    <submittedName>
        <fullName evidence="2">Peptidase</fullName>
    </submittedName>
</protein>
<proteinExistence type="predicted"/>
<dbReference type="Pfam" id="PF13645">
    <property type="entry name" value="YkuD_2"/>
    <property type="match status" value="1"/>
</dbReference>
<feature type="signal peptide" evidence="1">
    <location>
        <begin position="1"/>
        <end position="17"/>
    </location>
</feature>
<evidence type="ECO:0000256" key="1">
    <source>
        <dbReference type="SAM" id="SignalP"/>
    </source>
</evidence>
<sequence>MFKFIPLLLLFSANVFGANKYVERLATEVYQDAQLQGVVDYELLVDGVEAYMAEGFGSNPNLVLIDYSLPSNERRFYVINLLDKRLVYHTYTTHGIASGKGPYAERFSNKVNSRQTSLGVFKTAETYYGKYGYSLRLDGLSQGLNDNARKRAIVIHGANYASPSFLAQNNFLGWSWGCPALPPEKNREIIDLIKGGSIILASTGSPQSGLLAKAK</sequence>
<comment type="caution">
    <text evidence="2">The sequence shown here is derived from an EMBL/GenBank/DDBJ whole genome shotgun (WGS) entry which is preliminary data.</text>
</comment>
<dbReference type="RefSeq" id="WP_107271811.1">
    <property type="nucleotide sequence ID" value="NZ_PYMA01000003.1"/>
</dbReference>
<reference evidence="2 3" key="1">
    <citation type="submission" date="2018-01" db="EMBL/GenBank/DDBJ databases">
        <title>Whole genome sequencing of Histamine producing bacteria.</title>
        <authorList>
            <person name="Butler K."/>
        </authorList>
    </citation>
    <scope>NUCLEOTIDE SEQUENCE [LARGE SCALE GENOMIC DNA]</scope>
    <source>
        <strain evidence="2 3">DSM 100436</strain>
    </source>
</reference>
<accession>A0A2T3NWQ4</accession>
<dbReference type="EMBL" id="PYMA01000003">
    <property type="protein sequence ID" value="PSW20723.1"/>
    <property type="molecule type" value="Genomic_DNA"/>
</dbReference>
<gene>
    <name evidence="2" type="ORF">C9I98_07730</name>
</gene>
<dbReference type="PANTHER" id="PTHR38477:SF1">
    <property type="entry name" value="MUREIN L,D-TRANSPEPTIDASE CATALYTIC DOMAIN FAMILY PROTEIN"/>
    <property type="match status" value="1"/>
</dbReference>